<evidence type="ECO:0000313" key="2">
    <source>
        <dbReference type="Proteomes" id="UP001202328"/>
    </source>
</evidence>
<dbReference type="AlphaFoldDB" id="A0AAD4XPZ8"/>
<comment type="caution">
    <text evidence="1">The sequence shown here is derived from an EMBL/GenBank/DDBJ whole genome shotgun (WGS) entry which is preliminary data.</text>
</comment>
<organism evidence="1 2">
    <name type="scientific">Papaver atlanticum</name>
    <dbReference type="NCBI Taxonomy" id="357466"/>
    <lineage>
        <taxon>Eukaryota</taxon>
        <taxon>Viridiplantae</taxon>
        <taxon>Streptophyta</taxon>
        <taxon>Embryophyta</taxon>
        <taxon>Tracheophyta</taxon>
        <taxon>Spermatophyta</taxon>
        <taxon>Magnoliopsida</taxon>
        <taxon>Ranunculales</taxon>
        <taxon>Papaveraceae</taxon>
        <taxon>Papaveroideae</taxon>
        <taxon>Papaver</taxon>
    </lineage>
</organism>
<feature type="non-terminal residue" evidence="1">
    <location>
        <position position="50"/>
    </location>
</feature>
<accession>A0AAD4XPZ8</accession>
<keyword evidence="2" id="KW-1185">Reference proteome</keyword>
<protein>
    <submittedName>
        <fullName evidence="1">Uncharacterized protein</fullName>
    </submittedName>
</protein>
<name>A0AAD4XPZ8_9MAGN</name>
<dbReference type="Proteomes" id="UP001202328">
    <property type="component" value="Unassembled WGS sequence"/>
</dbReference>
<proteinExistence type="predicted"/>
<sequence>MAKIIMEKNHHQKVEETLGRVESCWCLLIKGLGLFAFPKKKEKICDFEIQ</sequence>
<gene>
    <name evidence="1" type="ORF">MKW98_022689</name>
</gene>
<dbReference type="EMBL" id="JAJJMB010006234">
    <property type="protein sequence ID" value="KAI3935681.1"/>
    <property type="molecule type" value="Genomic_DNA"/>
</dbReference>
<reference evidence="1" key="1">
    <citation type="submission" date="2022-04" db="EMBL/GenBank/DDBJ databases">
        <title>A functionally conserved STORR gene fusion in Papaver species that diverged 16.8 million years ago.</title>
        <authorList>
            <person name="Catania T."/>
        </authorList>
    </citation>
    <scope>NUCLEOTIDE SEQUENCE</scope>
    <source>
        <strain evidence="1">S-188037</strain>
    </source>
</reference>
<evidence type="ECO:0000313" key="1">
    <source>
        <dbReference type="EMBL" id="KAI3935681.1"/>
    </source>
</evidence>